<reference evidence="1" key="1">
    <citation type="submission" date="2019-03" db="EMBL/GenBank/DDBJ databases">
        <authorList>
            <person name="Hao L."/>
        </authorList>
    </citation>
    <scope>NUCLEOTIDE SEQUENCE</scope>
</reference>
<proteinExistence type="predicted"/>
<sequence>MEHENETQGTGKVYFFECEGCKSEIFWSDIKPVVERAARVFKWVRAGCPNPECSCYLILSSPDKILSRQEAEKIYEEKKNRGDKNIFWV</sequence>
<evidence type="ECO:0000313" key="1">
    <source>
        <dbReference type="EMBL" id="VFU18190.1"/>
    </source>
</evidence>
<dbReference type="EMBL" id="CAADRM010000146">
    <property type="protein sequence ID" value="VFU18190.1"/>
    <property type="molecule type" value="Genomic_DNA"/>
</dbReference>
<gene>
    <name evidence="1" type="ORF">SCFA_790010</name>
</gene>
<protein>
    <submittedName>
        <fullName evidence="1">Uncharacterized protein</fullName>
    </submittedName>
</protein>
<accession>A0A485M6G3</accession>
<dbReference type="AlphaFoldDB" id="A0A485M6G3"/>
<name>A0A485M6G3_9ZZZZ</name>
<organism evidence="1">
    <name type="scientific">anaerobic digester metagenome</name>
    <dbReference type="NCBI Taxonomy" id="1263854"/>
    <lineage>
        <taxon>unclassified sequences</taxon>
        <taxon>metagenomes</taxon>
        <taxon>ecological metagenomes</taxon>
    </lineage>
</organism>